<dbReference type="AlphaFoldDB" id="A0A5A5TFC1"/>
<dbReference type="OrthoDB" id="9815272at2"/>
<dbReference type="InterPro" id="IPR006935">
    <property type="entry name" value="Helicase/UvrB_N"/>
</dbReference>
<dbReference type="GO" id="GO:0009007">
    <property type="term" value="F:site-specific DNA-methyltransferase (adenine-specific) activity"/>
    <property type="evidence" value="ECO:0007669"/>
    <property type="project" value="UniProtKB-EC"/>
</dbReference>
<dbReference type="GO" id="GO:0003677">
    <property type="term" value="F:DNA binding"/>
    <property type="evidence" value="ECO:0007669"/>
    <property type="project" value="InterPro"/>
</dbReference>
<dbReference type="SUPFAM" id="SSF53335">
    <property type="entry name" value="S-adenosyl-L-methionine-dependent methyltransferases"/>
    <property type="match status" value="1"/>
</dbReference>
<dbReference type="Pfam" id="PF02384">
    <property type="entry name" value="N6_Mtase"/>
    <property type="match status" value="1"/>
</dbReference>
<dbReference type="SUPFAM" id="SSF52540">
    <property type="entry name" value="P-loop containing nucleoside triphosphate hydrolases"/>
    <property type="match status" value="1"/>
</dbReference>
<evidence type="ECO:0000256" key="6">
    <source>
        <dbReference type="ARBA" id="ARBA00022747"/>
    </source>
</evidence>
<dbReference type="PANTHER" id="PTHR42933">
    <property type="entry name" value="SLR6095 PROTEIN"/>
    <property type="match status" value="1"/>
</dbReference>
<dbReference type="PANTHER" id="PTHR42933:SF4">
    <property type="entry name" value="TYPE I RESTRICTION ENZYME ECOKI METHYLASE SUBUNIT"/>
    <property type="match status" value="1"/>
</dbReference>
<sequence>MQQQLGQSTQLPAIKLNSLISYPTKAQVGKKYLLTIDVQTDETDVAWPYPEEEYEISLQLNLRPFFSYQSLVGHTPAIILHRFGGTYGPAEFILTANTEEVPTGTIKITFRNAAGLTIAYFELPCEIRQEVEVTSEQKRVARVTPSTENRPISPASLTTVIPPYIEEVEQQLQQAGWTIIEYETFKSRAWGRNTQSDPDPLFISFVAVKSLPLYPHDYVLLINEEIVGFVKTQHPNEPLNNGAKTVPSSSLAETLGEECKYALVPFVYDATGSKIQSTNKLEINPQCREIAMFHRPETLQRWIDGVPDMFALSNSLFRSRIQNLPSLKKGTLRPYQFEALQALEQSLARQHTRTLVQMDAGSGQTHTLISSIYRLLKYGNAKHILYIVDSPSAAGYAMSAFEQSVVEQDDQNDEPDSTITFTDSFNVHYVQSFNHRTNLNPDAHVYVAMLEDIYPLLTDHLNATPSYDWNENDGPLPVAYNNNLPIEYFDAIFLAESEYVQYNRWKLLLSYFDATIIGMADHVSEETLEFFQHNLVYPRQTKEEVRQHLSRTIKSIRNLLRRDAGLAGDTDRLSQLTWLLFLKNLDDFEMTQEEMYGQNYKPILEAPYRWRDWAACENLSDRRTGDELLTFVNADLTHYLKSLSGENNRDIRTIVSTIFQGTSNCLKSGYVLCDVIDNLNTINFNSFDIVEAMSIFYETMLREMRDSAGDSGEFYTPRPVVHFIVDRLNPRLGELIMDPACGTAGFLIEAYTRMSKQVRTAEQQQLLLDSLIGIEKKSTPYLLAIMNMLLHGIESPNVIERNALSVNVNQIPDDERVDIVATNPPFGGEEEEGILNNFPAGMRTHETPLLFVQYIMALLKRPGGRAGIVMPNGFLFRNGIANRVKEQLLTQFNLHTIIRLPHGVFAPYTSIPTNMLFFDAGDDFYLARTRTTTQEVWYYEISPPEGRKIYTKTRPIQDEDFQACSKWWDERVENAHAWKISIDEIIKNNYNLDFKNPYPRSEV</sequence>
<evidence type="ECO:0000256" key="1">
    <source>
        <dbReference type="ARBA" id="ARBA00006594"/>
    </source>
</evidence>
<dbReference type="Proteomes" id="UP000322530">
    <property type="component" value="Unassembled WGS sequence"/>
</dbReference>
<dbReference type="PRINTS" id="PR00507">
    <property type="entry name" value="N12N6MTFRASE"/>
</dbReference>
<keyword evidence="3" id="KW-0489">Methyltransferase</keyword>
<organism evidence="11 12">
    <name type="scientific">Dictyobacter arantiisoli</name>
    <dbReference type="NCBI Taxonomy" id="2014874"/>
    <lineage>
        <taxon>Bacteria</taxon>
        <taxon>Bacillati</taxon>
        <taxon>Chloroflexota</taxon>
        <taxon>Ktedonobacteria</taxon>
        <taxon>Ktedonobacterales</taxon>
        <taxon>Dictyobacteraceae</taxon>
        <taxon>Dictyobacter</taxon>
    </lineage>
</organism>
<dbReference type="EC" id="2.1.1.72" evidence="2"/>
<dbReference type="PROSITE" id="PS00092">
    <property type="entry name" value="N6_MTASE"/>
    <property type="match status" value="1"/>
</dbReference>
<dbReference type="Pfam" id="PF04851">
    <property type="entry name" value="ResIII"/>
    <property type="match status" value="1"/>
</dbReference>
<gene>
    <name evidence="11" type="ORF">KDI_31680</name>
</gene>
<dbReference type="EMBL" id="BIXY01000047">
    <property type="protein sequence ID" value="GCF09604.1"/>
    <property type="molecule type" value="Genomic_DNA"/>
</dbReference>
<comment type="caution">
    <text evidence="11">The sequence shown here is derived from an EMBL/GenBank/DDBJ whole genome shotgun (WGS) entry which is preliminary data.</text>
</comment>
<dbReference type="InterPro" id="IPR029063">
    <property type="entry name" value="SAM-dependent_MTases_sf"/>
</dbReference>
<comment type="similarity">
    <text evidence="1">Belongs to the N(4)/N(6)-methyltransferase family.</text>
</comment>
<dbReference type="InterPro" id="IPR027417">
    <property type="entry name" value="P-loop_NTPase"/>
</dbReference>
<name>A0A5A5TFC1_9CHLR</name>
<evidence type="ECO:0000256" key="7">
    <source>
        <dbReference type="ARBA" id="ARBA00047942"/>
    </source>
</evidence>
<dbReference type="RefSeq" id="WP_149402535.1">
    <property type="nucleotide sequence ID" value="NZ_BIXY01000047.1"/>
</dbReference>
<dbReference type="GO" id="GO:0008170">
    <property type="term" value="F:N-methyltransferase activity"/>
    <property type="evidence" value="ECO:0007669"/>
    <property type="project" value="InterPro"/>
</dbReference>
<dbReference type="InterPro" id="IPR003356">
    <property type="entry name" value="DNA_methylase_A-5"/>
</dbReference>
<evidence type="ECO:0000256" key="4">
    <source>
        <dbReference type="ARBA" id="ARBA00022679"/>
    </source>
</evidence>
<reference evidence="11 12" key="1">
    <citation type="submission" date="2019-01" db="EMBL/GenBank/DDBJ databases">
        <title>Draft genome sequence of Dictyobacter sp. Uno17.</title>
        <authorList>
            <person name="Wang C.M."/>
            <person name="Zheng Y."/>
            <person name="Sakai Y."/>
            <person name="Abe K."/>
            <person name="Yokota A."/>
            <person name="Yabe S."/>
        </authorList>
    </citation>
    <scope>NUCLEOTIDE SEQUENCE [LARGE SCALE GENOMIC DNA]</scope>
    <source>
        <strain evidence="11 12">Uno17</strain>
    </source>
</reference>
<dbReference type="Gene3D" id="1.20.1260.30">
    <property type="match status" value="1"/>
</dbReference>
<evidence type="ECO:0000313" key="12">
    <source>
        <dbReference type="Proteomes" id="UP000322530"/>
    </source>
</evidence>
<dbReference type="GO" id="GO:0016787">
    <property type="term" value="F:hydrolase activity"/>
    <property type="evidence" value="ECO:0007669"/>
    <property type="project" value="InterPro"/>
</dbReference>
<keyword evidence="5" id="KW-0949">S-adenosyl-L-methionine</keyword>
<proteinExistence type="inferred from homology"/>
<keyword evidence="4" id="KW-0808">Transferase</keyword>
<dbReference type="Gene3D" id="3.40.50.300">
    <property type="entry name" value="P-loop containing nucleotide triphosphate hydrolases"/>
    <property type="match status" value="1"/>
</dbReference>
<evidence type="ECO:0000256" key="3">
    <source>
        <dbReference type="ARBA" id="ARBA00022603"/>
    </source>
</evidence>
<dbReference type="Pfam" id="PF12161">
    <property type="entry name" value="HsdM_N"/>
    <property type="match status" value="1"/>
</dbReference>
<evidence type="ECO:0000256" key="5">
    <source>
        <dbReference type="ARBA" id="ARBA00022691"/>
    </source>
</evidence>
<evidence type="ECO:0000259" key="10">
    <source>
        <dbReference type="Pfam" id="PF12161"/>
    </source>
</evidence>
<comment type="catalytic activity">
    <reaction evidence="7">
        <text>a 2'-deoxyadenosine in DNA + S-adenosyl-L-methionine = an N(6)-methyl-2'-deoxyadenosine in DNA + S-adenosyl-L-homocysteine + H(+)</text>
        <dbReference type="Rhea" id="RHEA:15197"/>
        <dbReference type="Rhea" id="RHEA-COMP:12418"/>
        <dbReference type="Rhea" id="RHEA-COMP:12419"/>
        <dbReference type="ChEBI" id="CHEBI:15378"/>
        <dbReference type="ChEBI" id="CHEBI:57856"/>
        <dbReference type="ChEBI" id="CHEBI:59789"/>
        <dbReference type="ChEBI" id="CHEBI:90615"/>
        <dbReference type="ChEBI" id="CHEBI:90616"/>
        <dbReference type="EC" id="2.1.1.72"/>
    </reaction>
</comment>
<accession>A0A5A5TFC1</accession>
<evidence type="ECO:0000256" key="2">
    <source>
        <dbReference type="ARBA" id="ARBA00011900"/>
    </source>
</evidence>
<dbReference type="Gene3D" id="3.40.50.150">
    <property type="entry name" value="Vaccinia Virus protein VP39"/>
    <property type="match status" value="1"/>
</dbReference>
<dbReference type="GO" id="GO:0009307">
    <property type="term" value="P:DNA restriction-modification system"/>
    <property type="evidence" value="ECO:0007669"/>
    <property type="project" value="UniProtKB-KW"/>
</dbReference>
<keyword evidence="6" id="KW-0680">Restriction system</keyword>
<dbReference type="InterPro" id="IPR038333">
    <property type="entry name" value="T1MK-like_N_sf"/>
</dbReference>
<dbReference type="GO" id="GO:0005524">
    <property type="term" value="F:ATP binding"/>
    <property type="evidence" value="ECO:0007669"/>
    <property type="project" value="InterPro"/>
</dbReference>
<evidence type="ECO:0000259" key="9">
    <source>
        <dbReference type="Pfam" id="PF04851"/>
    </source>
</evidence>
<feature type="domain" description="N6 adenine-specific DNA methyltransferase N-terminal" evidence="10">
    <location>
        <begin position="549"/>
        <end position="678"/>
    </location>
</feature>
<evidence type="ECO:0000259" key="8">
    <source>
        <dbReference type="Pfam" id="PF02384"/>
    </source>
</evidence>
<evidence type="ECO:0000313" key="11">
    <source>
        <dbReference type="EMBL" id="GCF09604.1"/>
    </source>
</evidence>
<keyword evidence="12" id="KW-1185">Reference proteome</keyword>
<dbReference type="InterPro" id="IPR022749">
    <property type="entry name" value="D12N6_MeTrfase_N"/>
</dbReference>
<protein>
    <recommendedName>
        <fullName evidence="2">site-specific DNA-methyltransferase (adenine-specific)</fullName>
        <ecNumber evidence="2">2.1.1.72</ecNumber>
    </recommendedName>
</protein>
<dbReference type="GO" id="GO:0032259">
    <property type="term" value="P:methylation"/>
    <property type="evidence" value="ECO:0007669"/>
    <property type="project" value="UniProtKB-KW"/>
</dbReference>
<feature type="domain" description="Helicase/UvrB N-terminal" evidence="9">
    <location>
        <begin position="331"/>
        <end position="519"/>
    </location>
</feature>
<dbReference type="InterPro" id="IPR002052">
    <property type="entry name" value="DNA_methylase_N6_adenine_CS"/>
</dbReference>
<dbReference type="InterPro" id="IPR051537">
    <property type="entry name" value="DNA_Adenine_Mtase"/>
</dbReference>
<feature type="domain" description="DNA methylase adenine-specific" evidence="8">
    <location>
        <begin position="693"/>
        <end position="999"/>
    </location>
</feature>